<dbReference type="InParanoid" id="A0A1E1LK05"/>
<organism evidence="1 2">
    <name type="scientific">Rhynchosporium graminicola</name>
    <dbReference type="NCBI Taxonomy" id="2792576"/>
    <lineage>
        <taxon>Eukaryota</taxon>
        <taxon>Fungi</taxon>
        <taxon>Dikarya</taxon>
        <taxon>Ascomycota</taxon>
        <taxon>Pezizomycotina</taxon>
        <taxon>Leotiomycetes</taxon>
        <taxon>Helotiales</taxon>
        <taxon>Ploettnerulaceae</taxon>
        <taxon>Rhynchosporium</taxon>
    </lineage>
</organism>
<accession>A0A1E1LK05</accession>
<gene>
    <name evidence="1" type="ORF">RCO7_15092</name>
</gene>
<protein>
    <submittedName>
        <fullName evidence="1">Uncharacterized protein</fullName>
    </submittedName>
</protein>
<dbReference type="AlphaFoldDB" id="A0A1E1LK05"/>
<name>A0A1E1LK05_9HELO</name>
<sequence>MSRGNVGKEIPHQAVCTDSRMHEEKHSMSRCECARRTLGRRSGIGGRVEAVRAARERCEEIKDGRAHA</sequence>
<dbReference type="EMBL" id="FJUW01000059">
    <property type="protein sequence ID" value="CZT10826.1"/>
    <property type="molecule type" value="Genomic_DNA"/>
</dbReference>
<comment type="caution">
    <text evidence="1">The sequence shown here is derived from an EMBL/GenBank/DDBJ whole genome shotgun (WGS) entry which is preliminary data.</text>
</comment>
<evidence type="ECO:0000313" key="1">
    <source>
        <dbReference type="EMBL" id="CZT10826.1"/>
    </source>
</evidence>
<keyword evidence="2" id="KW-1185">Reference proteome</keyword>
<dbReference type="Proteomes" id="UP000178129">
    <property type="component" value="Unassembled WGS sequence"/>
</dbReference>
<reference evidence="2" key="1">
    <citation type="submission" date="2016-03" db="EMBL/GenBank/DDBJ databases">
        <authorList>
            <person name="Ploux O."/>
        </authorList>
    </citation>
    <scope>NUCLEOTIDE SEQUENCE [LARGE SCALE GENOMIC DNA]</scope>
    <source>
        <strain evidence="2">UK7</strain>
    </source>
</reference>
<proteinExistence type="predicted"/>
<evidence type="ECO:0000313" key="2">
    <source>
        <dbReference type="Proteomes" id="UP000178129"/>
    </source>
</evidence>